<dbReference type="EMBL" id="LR586016">
    <property type="protein sequence ID" value="VIP05400.1"/>
    <property type="molecule type" value="Genomic_DNA"/>
</dbReference>
<dbReference type="RefSeq" id="WP_162655776.1">
    <property type="nucleotide sequence ID" value="NZ_LR593887.1"/>
</dbReference>
<protein>
    <submittedName>
        <fullName evidence="2">Uncharacterized protein</fullName>
    </submittedName>
</protein>
<proteinExistence type="predicted"/>
<feature type="compositionally biased region" description="Low complexity" evidence="1">
    <location>
        <begin position="215"/>
        <end position="227"/>
    </location>
</feature>
<evidence type="ECO:0000313" key="2">
    <source>
        <dbReference type="EMBL" id="VIP05400.1"/>
    </source>
</evidence>
<sequence length="234" mass="23797">MKGFMQRCLAVGGLGLTLAMGVGCTGVTGDRVSNFVDPCWPERYNAQARSSVVSYFGAQAQNGHILDQTIWNYHFEPGTDKLHPGGMEKLDNLIRRRPAPDGRLFLATARDLSYSEGEPALYAQQRQELDGKRIQAIQRYLNSQTAGRPMQFEVLVHDPVEVNQRGLSASLVDLQNTASVQGSLLGAGGAAGGGAAGGGAAGGAGGIGAAGAGAAGAAAGGANNAGAAAGGGTR</sequence>
<evidence type="ECO:0000313" key="3">
    <source>
        <dbReference type="Proteomes" id="UP000464378"/>
    </source>
</evidence>
<dbReference type="PROSITE" id="PS51257">
    <property type="entry name" value="PROKAR_LIPOPROTEIN"/>
    <property type="match status" value="1"/>
</dbReference>
<dbReference type="EMBL" id="LR593887">
    <property type="protein sequence ID" value="VTS08156.1"/>
    <property type="molecule type" value="Genomic_DNA"/>
</dbReference>
<name>A0A6C2YUV6_9BACT</name>
<accession>A0A6C2YUV6</accession>
<feature type="region of interest" description="Disordered" evidence="1">
    <location>
        <begin position="211"/>
        <end position="234"/>
    </location>
</feature>
<dbReference type="InParanoid" id="A0A6C2YUV6"/>
<dbReference type="AlphaFoldDB" id="A0A6C2YUV6"/>
<gene>
    <name evidence="2" type="ORF">GMBLW1_37930</name>
</gene>
<reference evidence="2" key="1">
    <citation type="submission" date="2019-04" db="EMBL/GenBank/DDBJ databases">
        <authorList>
            <consortium name="Science for Life Laboratories"/>
        </authorList>
    </citation>
    <scope>NUCLEOTIDE SEQUENCE</scope>
    <source>
        <strain evidence="2">MBLW1</strain>
    </source>
</reference>
<dbReference type="Proteomes" id="UP000464378">
    <property type="component" value="Chromosome"/>
</dbReference>
<organism evidence="2">
    <name type="scientific">Tuwongella immobilis</name>
    <dbReference type="NCBI Taxonomy" id="692036"/>
    <lineage>
        <taxon>Bacteria</taxon>
        <taxon>Pseudomonadati</taxon>
        <taxon>Planctomycetota</taxon>
        <taxon>Planctomycetia</taxon>
        <taxon>Gemmatales</taxon>
        <taxon>Gemmataceae</taxon>
        <taxon>Tuwongella</taxon>
    </lineage>
</organism>
<dbReference type="KEGG" id="tim:GMBLW1_37930"/>
<keyword evidence="3" id="KW-1185">Reference proteome</keyword>
<evidence type="ECO:0000256" key="1">
    <source>
        <dbReference type="SAM" id="MobiDB-lite"/>
    </source>
</evidence>